<proteinExistence type="predicted"/>
<dbReference type="Proteomes" id="UP000242715">
    <property type="component" value="Unassembled WGS sequence"/>
</dbReference>
<evidence type="ECO:0000313" key="1">
    <source>
        <dbReference type="EMBL" id="GAU30976.1"/>
    </source>
</evidence>
<dbReference type="AlphaFoldDB" id="A0A2Z6ME16"/>
<accession>A0A2Z6ME16</accession>
<protein>
    <submittedName>
        <fullName evidence="1">Uncharacterized protein</fullName>
    </submittedName>
</protein>
<reference evidence="2" key="1">
    <citation type="journal article" date="2017" name="Front. Plant Sci.">
        <title>Climate Clever Clovers: New Paradigm to Reduce the Environmental Footprint of Ruminants by Breeding Low Methanogenic Forages Utilizing Haplotype Variation.</title>
        <authorList>
            <person name="Kaur P."/>
            <person name="Appels R."/>
            <person name="Bayer P.E."/>
            <person name="Keeble-Gagnere G."/>
            <person name="Wang J."/>
            <person name="Hirakawa H."/>
            <person name="Shirasawa K."/>
            <person name="Vercoe P."/>
            <person name="Stefanova K."/>
            <person name="Durmic Z."/>
            <person name="Nichols P."/>
            <person name="Revell C."/>
            <person name="Isobe S.N."/>
            <person name="Edwards D."/>
            <person name="Erskine W."/>
        </authorList>
    </citation>
    <scope>NUCLEOTIDE SEQUENCE [LARGE SCALE GENOMIC DNA]</scope>
    <source>
        <strain evidence="2">cv. Daliak</strain>
    </source>
</reference>
<keyword evidence="2" id="KW-1185">Reference proteome</keyword>
<sequence>MPWRWRSVDDGLNRPLMHRGDGVIKPKGLIAPSETSIYILKILIWMKGKSRVAEVVV</sequence>
<gene>
    <name evidence="1" type="ORF">TSUD_104900</name>
</gene>
<evidence type="ECO:0000313" key="2">
    <source>
        <dbReference type="Proteomes" id="UP000242715"/>
    </source>
</evidence>
<name>A0A2Z6ME16_TRISU</name>
<dbReference type="EMBL" id="DF973442">
    <property type="protein sequence ID" value="GAU30976.1"/>
    <property type="molecule type" value="Genomic_DNA"/>
</dbReference>
<organism evidence="1 2">
    <name type="scientific">Trifolium subterraneum</name>
    <name type="common">Subterranean clover</name>
    <dbReference type="NCBI Taxonomy" id="3900"/>
    <lineage>
        <taxon>Eukaryota</taxon>
        <taxon>Viridiplantae</taxon>
        <taxon>Streptophyta</taxon>
        <taxon>Embryophyta</taxon>
        <taxon>Tracheophyta</taxon>
        <taxon>Spermatophyta</taxon>
        <taxon>Magnoliopsida</taxon>
        <taxon>eudicotyledons</taxon>
        <taxon>Gunneridae</taxon>
        <taxon>Pentapetalae</taxon>
        <taxon>rosids</taxon>
        <taxon>fabids</taxon>
        <taxon>Fabales</taxon>
        <taxon>Fabaceae</taxon>
        <taxon>Papilionoideae</taxon>
        <taxon>50 kb inversion clade</taxon>
        <taxon>NPAAA clade</taxon>
        <taxon>Hologalegina</taxon>
        <taxon>IRL clade</taxon>
        <taxon>Trifolieae</taxon>
        <taxon>Trifolium</taxon>
    </lineage>
</organism>